<accession>A7MW47</accession>
<dbReference type="PATRIC" id="fig|338187.36.peg.2316"/>
<gene>
    <name evidence="1" type="ordered locus">VIBHAR_02390</name>
</gene>
<proteinExistence type="predicted"/>
<evidence type="ECO:0000313" key="2">
    <source>
        <dbReference type="Proteomes" id="UP000008152"/>
    </source>
</evidence>
<dbReference type="EMBL" id="CP000789">
    <property type="protein sequence ID" value="ABU71352.1"/>
    <property type="molecule type" value="Genomic_DNA"/>
</dbReference>
<name>A7MW47_VIBC1</name>
<dbReference type="KEGG" id="vha:VIBHAR_02390"/>
<evidence type="ECO:0000313" key="1">
    <source>
        <dbReference type="EMBL" id="ABU71352.1"/>
    </source>
</evidence>
<protein>
    <submittedName>
        <fullName evidence="1">Uncharacterized protein</fullName>
    </submittedName>
</protein>
<organism evidence="1 2">
    <name type="scientific">Vibrio campbellii (strain ATCC BAA-1116)</name>
    <dbReference type="NCBI Taxonomy" id="2902295"/>
    <lineage>
        <taxon>Bacteria</taxon>
        <taxon>Pseudomonadati</taxon>
        <taxon>Pseudomonadota</taxon>
        <taxon>Gammaproteobacteria</taxon>
        <taxon>Vibrionales</taxon>
        <taxon>Vibrionaceae</taxon>
        <taxon>Vibrio</taxon>
    </lineage>
</organism>
<dbReference type="AlphaFoldDB" id="A7MW47"/>
<dbReference type="Proteomes" id="UP000008152">
    <property type="component" value="Chromosome I"/>
</dbReference>
<sequence>MQVTNVSLGQTVCGVAQHQALMNQVLAVLGLMHG</sequence>
<reference evidence="1 2" key="1">
    <citation type="submission" date="2007-08" db="EMBL/GenBank/DDBJ databases">
        <authorList>
            <consortium name="The Vibrio harveyi Genome Sequencing Project"/>
            <person name="Bassler B."/>
            <person name="Clifton S.W."/>
            <person name="Fulton L."/>
            <person name="Delehaunty K."/>
            <person name="Fronick C."/>
            <person name="Harrison M."/>
            <person name="Markivic C."/>
            <person name="Fulton R."/>
            <person name="Tin-Wollam A.-M."/>
            <person name="Shah N."/>
            <person name="Pepin K."/>
            <person name="Nash W."/>
            <person name="Thiruvilangam P."/>
            <person name="Bhonagiri V."/>
            <person name="Waters C."/>
            <person name="Tu K.C."/>
            <person name="Irgon J."/>
            <person name="Wilson R.K."/>
        </authorList>
    </citation>
    <scope>NUCLEOTIDE SEQUENCE [LARGE SCALE GENOMIC DNA]</scope>
    <source>
        <strain evidence="2">ATCC BAA-1116 / BB120</strain>
    </source>
</reference>